<evidence type="ECO:0000259" key="4">
    <source>
        <dbReference type="PROSITE" id="PS51192"/>
    </source>
</evidence>
<dbReference type="InterPro" id="IPR006935">
    <property type="entry name" value="Helicase/UvrB_N"/>
</dbReference>
<dbReference type="InterPro" id="IPR001650">
    <property type="entry name" value="Helicase_C-like"/>
</dbReference>
<keyword evidence="2" id="KW-0067">ATP-binding</keyword>
<dbReference type="Pfam" id="PF00271">
    <property type="entry name" value="Helicase_C"/>
    <property type="match status" value="1"/>
</dbReference>
<dbReference type="PROSITE" id="PS51194">
    <property type="entry name" value="HELICASE_CTER"/>
    <property type="match status" value="1"/>
</dbReference>
<keyword evidence="7" id="KW-1185">Reference proteome</keyword>
<dbReference type="CDD" id="cd18785">
    <property type="entry name" value="SF2_C"/>
    <property type="match status" value="1"/>
</dbReference>
<evidence type="ECO:0000256" key="2">
    <source>
        <dbReference type="ARBA" id="ARBA00022840"/>
    </source>
</evidence>
<name>A0A2N5HFN6_9BACI</name>
<dbReference type="GO" id="GO:0043138">
    <property type="term" value="F:3'-5' DNA helicase activity"/>
    <property type="evidence" value="ECO:0007669"/>
    <property type="project" value="TreeGrafter"/>
</dbReference>
<dbReference type="InterPro" id="IPR027417">
    <property type="entry name" value="P-loop_NTPase"/>
</dbReference>
<dbReference type="PANTHER" id="PTHR30580">
    <property type="entry name" value="PRIMOSOMAL PROTEIN N"/>
    <property type="match status" value="1"/>
</dbReference>
<protein>
    <submittedName>
        <fullName evidence="6">DNA/RNA helicase</fullName>
    </submittedName>
</protein>
<dbReference type="GO" id="GO:0006302">
    <property type="term" value="P:double-strand break repair"/>
    <property type="evidence" value="ECO:0007669"/>
    <property type="project" value="TreeGrafter"/>
</dbReference>
<dbReference type="SMART" id="SM00490">
    <property type="entry name" value="HELICc"/>
    <property type="match status" value="1"/>
</dbReference>
<dbReference type="Proteomes" id="UP000234950">
    <property type="component" value="Unassembled WGS sequence"/>
</dbReference>
<sequence length="500" mass="56443">MRFTLKDNLLIPTNTKEDSLPISNITHIPQPMLHPTFLCNPDLQKRLTGKQLLLDDLPFPLSEIQEHYQNGYLTYRKGIVKSGKQFECVRCGNKDPQWFANYPCARCGENCLYCRQCLMMGRISECSPLISWNGPAPETQNPSQIMAWQGTLSEGQKVASDHVVEAIRQNEEHLVWAVCGAGKTEVLFAGIETALAAQKRICIATPRTDVVLELTPRLKAAFPEIPIASLYGGSEDRHLYAPLTIATTHQLLRFYQAFDAIILDEVDAFPYTVEESLQYAAAQARKPLSALIYLTATPNSKWQRECRSGKRAFTTIPARFHRKPLPVPEFVWCGNWSKQLQKGKLPPNVIRWIKTRIQSNKQTLVFFPHIPMMEKALKILRDIHPAIEAVHAEDPDRKGKVQKMRNKEILVLLTTTILERGVTFPNIDVAVVGAEDSIFTESALVQITGRAGRSKDHPSGVVSFFHYGKTEEMLKARKQIMTMNREGVKRGLLDSREGAK</sequence>
<organism evidence="6 7">
    <name type="scientific">Neobacillus cucumis</name>
    <dbReference type="NCBI Taxonomy" id="1740721"/>
    <lineage>
        <taxon>Bacteria</taxon>
        <taxon>Bacillati</taxon>
        <taxon>Bacillota</taxon>
        <taxon>Bacilli</taxon>
        <taxon>Bacillales</taxon>
        <taxon>Bacillaceae</taxon>
        <taxon>Neobacillus</taxon>
    </lineage>
</organism>
<evidence type="ECO:0000313" key="6">
    <source>
        <dbReference type="EMBL" id="PLS04339.1"/>
    </source>
</evidence>
<dbReference type="OrthoDB" id="2077914at2"/>
<accession>A0A2N5HFN6</accession>
<dbReference type="GO" id="GO:0006310">
    <property type="term" value="P:DNA recombination"/>
    <property type="evidence" value="ECO:0007669"/>
    <property type="project" value="TreeGrafter"/>
</dbReference>
<dbReference type="SUPFAM" id="SSF52540">
    <property type="entry name" value="P-loop containing nucleoside triphosphate hydrolases"/>
    <property type="match status" value="1"/>
</dbReference>
<dbReference type="SMART" id="SM00487">
    <property type="entry name" value="DEXDc"/>
    <property type="match status" value="1"/>
</dbReference>
<gene>
    <name evidence="6" type="ORF">CVD27_11880</name>
</gene>
<keyword evidence="1" id="KW-0547">Nucleotide-binding</keyword>
<dbReference type="Pfam" id="PF04851">
    <property type="entry name" value="ResIII"/>
    <property type="match status" value="1"/>
</dbReference>
<evidence type="ECO:0000256" key="1">
    <source>
        <dbReference type="ARBA" id="ARBA00022741"/>
    </source>
</evidence>
<comment type="caution">
    <text evidence="6">The sequence shown here is derived from an EMBL/GenBank/DDBJ whole genome shotgun (WGS) entry which is preliminary data.</text>
</comment>
<evidence type="ECO:0000259" key="5">
    <source>
        <dbReference type="PROSITE" id="PS51194"/>
    </source>
</evidence>
<feature type="domain" description="Helicase ATP-binding" evidence="4">
    <location>
        <begin position="164"/>
        <end position="316"/>
    </location>
</feature>
<dbReference type="Gene3D" id="3.40.50.300">
    <property type="entry name" value="P-loop containing nucleotide triphosphate hydrolases"/>
    <property type="match status" value="2"/>
</dbReference>
<dbReference type="InterPro" id="IPR014001">
    <property type="entry name" value="Helicase_ATP-bd"/>
</dbReference>
<keyword evidence="6" id="KW-0378">Hydrolase</keyword>
<reference evidence="6 7" key="1">
    <citation type="submission" date="2017-11" db="EMBL/GenBank/DDBJ databases">
        <title>Comparitive Functional Genomics of Dry Heat Resistant strains isolated from the Viking Spacecraft.</title>
        <authorList>
            <person name="Seuylemezian A."/>
            <person name="Cooper K."/>
            <person name="Vaishampayan P."/>
        </authorList>
    </citation>
    <scope>NUCLEOTIDE SEQUENCE [LARGE SCALE GENOMIC DNA]</scope>
    <source>
        <strain evidence="6 7">V32-6</strain>
    </source>
</reference>
<dbReference type="GO" id="GO:0005524">
    <property type="term" value="F:ATP binding"/>
    <property type="evidence" value="ECO:0007669"/>
    <property type="project" value="UniProtKB-KW"/>
</dbReference>
<dbReference type="RefSeq" id="WP_101648123.1">
    <property type="nucleotide sequence ID" value="NZ_PGVE01000043.1"/>
</dbReference>
<dbReference type="GO" id="GO:0006270">
    <property type="term" value="P:DNA replication initiation"/>
    <property type="evidence" value="ECO:0007669"/>
    <property type="project" value="TreeGrafter"/>
</dbReference>
<dbReference type="PROSITE" id="PS51192">
    <property type="entry name" value="HELICASE_ATP_BIND_1"/>
    <property type="match status" value="1"/>
</dbReference>
<dbReference type="AlphaFoldDB" id="A0A2N5HFN6"/>
<dbReference type="CDD" id="cd17925">
    <property type="entry name" value="DEXDc_ComFA"/>
    <property type="match status" value="1"/>
</dbReference>
<evidence type="ECO:0000313" key="7">
    <source>
        <dbReference type="Proteomes" id="UP000234950"/>
    </source>
</evidence>
<dbReference type="GO" id="GO:0003677">
    <property type="term" value="F:DNA binding"/>
    <property type="evidence" value="ECO:0007669"/>
    <property type="project" value="UniProtKB-KW"/>
</dbReference>
<keyword evidence="6" id="KW-0347">Helicase</keyword>
<evidence type="ECO:0000256" key="3">
    <source>
        <dbReference type="ARBA" id="ARBA00023125"/>
    </source>
</evidence>
<keyword evidence="3" id="KW-0238">DNA-binding</keyword>
<proteinExistence type="predicted"/>
<dbReference type="FunFam" id="3.40.50.300:FF:001736">
    <property type="entry name" value="COMF operon protein 1"/>
    <property type="match status" value="1"/>
</dbReference>
<dbReference type="GO" id="GO:0016787">
    <property type="term" value="F:hydrolase activity"/>
    <property type="evidence" value="ECO:0007669"/>
    <property type="project" value="InterPro"/>
</dbReference>
<dbReference type="EMBL" id="PGVE01000043">
    <property type="protein sequence ID" value="PLS04339.1"/>
    <property type="molecule type" value="Genomic_DNA"/>
</dbReference>
<feature type="domain" description="Helicase C-terminal" evidence="5">
    <location>
        <begin position="349"/>
        <end position="496"/>
    </location>
</feature>
<dbReference type="PANTHER" id="PTHR30580:SF1">
    <property type="entry name" value="COMF OPERON PROTEIN 1"/>
    <property type="match status" value="1"/>
</dbReference>